<dbReference type="OrthoDB" id="342264at2759"/>
<dbReference type="WBParaSite" id="HNAJ_0000654901-mRNA-1">
    <property type="protein sequence ID" value="HNAJ_0000654901-mRNA-1"/>
    <property type="gene ID" value="HNAJ_0000654901"/>
</dbReference>
<feature type="region of interest" description="Disordered" evidence="1">
    <location>
        <begin position="1"/>
        <end position="25"/>
    </location>
</feature>
<protein>
    <submittedName>
        <fullName evidence="5">BRCT domain-containing protein</fullName>
    </submittedName>
</protein>
<dbReference type="AlphaFoldDB" id="A0A0R3THK8"/>
<dbReference type="EMBL" id="UZAE01007373">
    <property type="protein sequence ID" value="VDO02405.1"/>
    <property type="molecule type" value="Genomic_DNA"/>
</dbReference>
<feature type="region of interest" description="Disordered" evidence="1">
    <location>
        <begin position="70"/>
        <end position="169"/>
    </location>
</feature>
<dbReference type="Gene3D" id="3.40.50.10190">
    <property type="entry name" value="BRCT domain"/>
    <property type="match status" value="1"/>
</dbReference>
<evidence type="ECO:0000256" key="1">
    <source>
        <dbReference type="SAM" id="MobiDB-lite"/>
    </source>
</evidence>
<reference evidence="5" key="1">
    <citation type="submission" date="2017-02" db="UniProtKB">
        <authorList>
            <consortium name="WormBaseParasite"/>
        </authorList>
    </citation>
    <scope>IDENTIFICATION</scope>
</reference>
<dbReference type="InterPro" id="IPR001357">
    <property type="entry name" value="BRCT_dom"/>
</dbReference>
<organism evidence="5">
    <name type="scientific">Rodentolepis nana</name>
    <name type="common">Dwarf tapeworm</name>
    <name type="synonym">Hymenolepis nana</name>
    <dbReference type="NCBI Taxonomy" id="102285"/>
    <lineage>
        <taxon>Eukaryota</taxon>
        <taxon>Metazoa</taxon>
        <taxon>Spiralia</taxon>
        <taxon>Lophotrochozoa</taxon>
        <taxon>Platyhelminthes</taxon>
        <taxon>Cestoda</taxon>
        <taxon>Eucestoda</taxon>
        <taxon>Cyclophyllidea</taxon>
        <taxon>Hymenolepididae</taxon>
        <taxon>Rodentolepis</taxon>
    </lineage>
</organism>
<dbReference type="SUPFAM" id="SSF52113">
    <property type="entry name" value="BRCT domain"/>
    <property type="match status" value="1"/>
</dbReference>
<name>A0A0R3THK8_RODNA</name>
<proteinExistence type="predicted"/>
<evidence type="ECO:0000313" key="3">
    <source>
        <dbReference type="EMBL" id="VDO02405.1"/>
    </source>
</evidence>
<sequence>MIACPSTCYLPPPSPMSQGRGGLKSSAQQAVLAEDVRAALDTHRMHVVLPQWLEQCQRLGKRLPESEYLTFPKSSSSTESSNLQPGTSAAIIKDPHLHPDPVEDAEESSGDESSLSSPRSRRRRSTSQSDEDEEELAADQFAFSGSNLALPPAKNDFITPGQSIQVTGN</sequence>
<evidence type="ECO:0000313" key="4">
    <source>
        <dbReference type="Proteomes" id="UP000278807"/>
    </source>
</evidence>
<gene>
    <name evidence="3" type="ORF">HNAJ_LOCUS6545</name>
</gene>
<keyword evidence="4" id="KW-1185">Reference proteome</keyword>
<dbReference type="STRING" id="102285.A0A0R3THK8"/>
<feature type="domain" description="BRCT" evidence="2">
    <location>
        <begin position="39"/>
        <end position="70"/>
    </location>
</feature>
<dbReference type="Proteomes" id="UP000278807">
    <property type="component" value="Unassembled WGS sequence"/>
</dbReference>
<reference evidence="3 4" key="2">
    <citation type="submission" date="2018-11" db="EMBL/GenBank/DDBJ databases">
        <authorList>
            <consortium name="Pathogen Informatics"/>
        </authorList>
    </citation>
    <scope>NUCLEOTIDE SEQUENCE [LARGE SCALE GENOMIC DNA]</scope>
</reference>
<dbReference type="PROSITE" id="PS50172">
    <property type="entry name" value="BRCT"/>
    <property type="match status" value="1"/>
</dbReference>
<feature type="compositionally biased region" description="Polar residues" evidence="1">
    <location>
        <begin position="160"/>
        <end position="169"/>
    </location>
</feature>
<evidence type="ECO:0000259" key="2">
    <source>
        <dbReference type="PROSITE" id="PS50172"/>
    </source>
</evidence>
<accession>A0A0R3THK8</accession>
<dbReference type="InterPro" id="IPR036420">
    <property type="entry name" value="BRCT_dom_sf"/>
</dbReference>
<evidence type="ECO:0000313" key="5">
    <source>
        <dbReference type="WBParaSite" id="HNAJ_0000654901-mRNA-1"/>
    </source>
</evidence>